<evidence type="ECO:0000313" key="1">
    <source>
        <dbReference type="EMBL" id="JAH15608.1"/>
    </source>
</evidence>
<reference evidence="1" key="2">
    <citation type="journal article" date="2015" name="Fish Shellfish Immunol.">
        <title>Early steps in the European eel (Anguilla anguilla)-Vibrio vulnificus interaction in the gills: Role of the RtxA13 toxin.</title>
        <authorList>
            <person name="Callol A."/>
            <person name="Pajuelo D."/>
            <person name="Ebbesson L."/>
            <person name="Teles M."/>
            <person name="MacKenzie S."/>
            <person name="Amaro C."/>
        </authorList>
    </citation>
    <scope>NUCLEOTIDE SEQUENCE</scope>
</reference>
<accession>A0A0E9QHJ2</accession>
<protein>
    <submittedName>
        <fullName evidence="1">Uncharacterized protein</fullName>
    </submittedName>
</protein>
<name>A0A0E9QHJ2_ANGAN</name>
<dbReference type="AlphaFoldDB" id="A0A0E9QHJ2"/>
<proteinExistence type="predicted"/>
<reference evidence="1" key="1">
    <citation type="submission" date="2014-11" db="EMBL/GenBank/DDBJ databases">
        <authorList>
            <person name="Amaro Gonzalez C."/>
        </authorList>
    </citation>
    <scope>NUCLEOTIDE SEQUENCE</scope>
</reference>
<sequence>MQRAISVWNSLLGQKLGIFKIRLDSVRYYLVCK</sequence>
<dbReference type="EMBL" id="GBXM01092969">
    <property type="protein sequence ID" value="JAH15608.1"/>
    <property type="molecule type" value="Transcribed_RNA"/>
</dbReference>
<organism evidence="1">
    <name type="scientific">Anguilla anguilla</name>
    <name type="common">European freshwater eel</name>
    <name type="synonym">Muraena anguilla</name>
    <dbReference type="NCBI Taxonomy" id="7936"/>
    <lineage>
        <taxon>Eukaryota</taxon>
        <taxon>Metazoa</taxon>
        <taxon>Chordata</taxon>
        <taxon>Craniata</taxon>
        <taxon>Vertebrata</taxon>
        <taxon>Euteleostomi</taxon>
        <taxon>Actinopterygii</taxon>
        <taxon>Neopterygii</taxon>
        <taxon>Teleostei</taxon>
        <taxon>Anguilliformes</taxon>
        <taxon>Anguillidae</taxon>
        <taxon>Anguilla</taxon>
    </lineage>
</organism>